<feature type="transmembrane region" description="Helical" evidence="1">
    <location>
        <begin position="12"/>
        <end position="37"/>
    </location>
</feature>
<evidence type="ECO:0000313" key="2">
    <source>
        <dbReference type="EMBL" id="MBN8662694.1"/>
    </source>
</evidence>
<sequence length="249" mass="28062">MHFDLEFNYRVLLVLIEMTALAVLASVIQASIVWLLTKKVKQQALFYIAFAALLPFLSVLWALMIFEFQATVNKKYLARDPLIGEICQTPLVGRYRIFMCDQTACASVGTGQYEASLPETNYASAQGWRPVFYGVESVKDLQVMDNYLIGAIDSAAIKSVDNQGGKDCFFVLDTKSNLVKRFRTTVELKGALAKLSCNEALNLEPVLAIYRKHRFTTFDYFAALLLILPPLAVLCRFWCMVLNTQKQKG</sequence>
<protein>
    <submittedName>
        <fullName evidence="2">Uncharacterized protein</fullName>
    </submittedName>
</protein>
<dbReference type="Proteomes" id="UP000664277">
    <property type="component" value="Unassembled WGS sequence"/>
</dbReference>
<gene>
    <name evidence="2" type="ORF">J0M35_20165</name>
</gene>
<proteinExistence type="predicted"/>
<accession>A0A8J7TNE0</accession>
<keyword evidence="1" id="KW-1133">Transmembrane helix</keyword>
<dbReference type="AlphaFoldDB" id="A0A8J7TNE0"/>
<organism evidence="2 3">
    <name type="scientific">Candidatus Obscuribacter phosphatis</name>
    <dbReference type="NCBI Taxonomy" id="1906157"/>
    <lineage>
        <taxon>Bacteria</taxon>
        <taxon>Bacillati</taxon>
        <taxon>Candidatus Melainabacteria</taxon>
        <taxon>Candidatus Obscuribacterales</taxon>
        <taxon>Candidatus Obscuribacteraceae</taxon>
        <taxon>Candidatus Obscuribacter</taxon>
    </lineage>
</organism>
<dbReference type="EMBL" id="JAFLCK010000049">
    <property type="protein sequence ID" value="MBN8662694.1"/>
    <property type="molecule type" value="Genomic_DNA"/>
</dbReference>
<reference evidence="2" key="1">
    <citation type="submission" date="2021-02" db="EMBL/GenBank/DDBJ databases">
        <title>Genome-Resolved Metagenomics of a Microbial Community Performing Photosynthetic Biological Nutrient Removal.</title>
        <authorList>
            <person name="Mcdaniel E.A."/>
        </authorList>
    </citation>
    <scope>NUCLEOTIDE SEQUENCE</scope>
    <source>
        <strain evidence="2">UWPOB_OBS1</strain>
    </source>
</reference>
<evidence type="ECO:0000256" key="1">
    <source>
        <dbReference type="SAM" id="Phobius"/>
    </source>
</evidence>
<evidence type="ECO:0000313" key="3">
    <source>
        <dbReference type="Proteomes" id="UP000664277"/>
    </source>
</evidence>
<comment type="caution">
    <text evidence="2">The sequence shown here is derived from an EMBL/GenBank/DDBJ whole genome shotgun (WGS) entry which is preliminary data.</text>
</comment>
<feature type="transmembrane region" description="Helical" evidence="1">
    <location>
        <begin position="44"/>
        <end position="66"/>
    </location>
</feature>
<name>A0A8J7TNE0_9BACT</name>
<feature type="transmembrane region" description="Helical" evidence="1">
    <location>
        <begin position="220"/>
        <end position="239"/>
    </location>
</feature>
<keyword evidence="1" id="KW-0812">Transmembrane</keyword>
<keyword evidence="1" id="KW-0472">Membrane</keyword>